<dbReference type="OrthoDB" id="2874149at2759"/>
<evidence type="ECO:0000256" key="1">
    <source>
        <dbReference type="ARBA" id="ARBA00004141"/>
    </source>
</evidence>
<dbReference type="GO" id="GO:0004932">
    <property type="term" value="F:mating-type factor pheromone receptor activity"/>
    <property type="evidence" value="ECO:0007669"/>
    <property type="project" value="InterPro"/>
</dbReference>
<dbReference type="PRINTS" id="PR00899">
    <property type="entry name" value="GPCRSTE3"/>
</dbReference>
<protein>
    <submittedName>
        <fullName evidence="11">Pheromone A receptor-domain-containing protein</fullName>
    </submittedName>
</protein>
<keyword evidence="8 11" id="KW-0675">Receptor</keyword>
<comment type="similarity">
    <text evidence="2">Belongs to the G-protein coupled receptor 4 family.</text>
</comment>
<name>A0A6A6PZ98_9PEZI</name>
<dbReference type="PANTHER" id="PTHR28097:SF1">
    <property type="entry name" value="PHEROMONE A FACTOR RECEPTOR"/>
    <property type="match status" value="1"/>
</dbReference>
<feature type="transmembrane region" description="Helical" evidence="10">
    <location>
        <begin position="175"/>
        <end position="205"/>
    </location>
</feature>
<keyword evidence="12" id="KW-1185">Reference proteome</keyword>
<dbReference type="GeneID" id="54470462"/>
<evidence type="ECO:0000313" key="11">
    <source>
        <dbReference type="EMBL" id="KAF2484783.1"/>
    </source>
</evidence>
<proteinExistence type="inferred from homology"/>
<dbReference type="GO" id="GO:0005886">
    <property type="term" value="C:plasma membrane"/>
    <property type="evidence" value="ECO:0007669"/>
    <property type="project" value="TreeGrafter"/>
</dbReference>
<keyword evidence="4 10" id="KW-0812">Transmembrane</keyword>
<dbReference type="Proteomes" id="UP000799767">
    <property type="component" value="Unassembled WGS sequence"/>
</dbReference>
<evidence type="ECO:0000256" key="9">
    <source>
        <dbReference type="ARBA" id="ARBA00023224"/>
    </source>
</evidence>
<evidence type="ECO:0000256" key="10">
    <source>
        <dbReference type="SAM" id="Phobius"/>
    </source>
</evidence>
<feature type="transmembrane region" description="Helical" evidence="10">
    <location>
        <begin position="286"/>
        <end position="306"/>
    </location>
</feature>
<feature type="transmembrane region" description="Helical" evidence="10">
    <location>
        <begin position="134"/>
        <end position="155"/>
    </location>
</feature>
<dbReference type="RefSeq" id="XP_033591352.1">
    <property type="nucleotide sequence ID" value="XM_033729460.1"/>
</dbReference>
<dbReference type="CDD" id="cd14966">
    <property type="entry name" value="7tmD_STE3"/>
    <property type="match status" value="1"/>
</dbReference>
<dbReference type="EMBL" id="MU001634">
    <property type="protein sequence ID" value="KAF2484783.1"/>
    <property type="molecule type" value="Genomic_DNA"/>
</dbReference>
<feature type="transmembrane region" description="Helical" evidence="10">
    <location>
        <begin position="49"/>
        <end position="73"/>
    </location>
</feature>
<evidence type="ECO:0000313" key="12">
    <source>
        <dbReference type="Proteomes" id="UP000799767"/>
    </source>
</evidence>
<evidence type="ECO:0000256" key="8">
    <source>
        <dbReference type="ARBA" id="ARBA00023170"/>
    </source>
</evidence>
<feature type="transmembrane region" description="Helical" evidence="10">
    <location>
        <begin position="18"/>
        <end position="37"/>
    </location>
</feature>
<dbReference type="PANTHER" id="PTHR28097">
    <property type="entry name" value="PHEROMONE A FACTOR RECEPTOR"/>
    <property type="match status" value="1"/>
</dbReference>
<keyword evidence="6" id="KW-0297">G-protein coupled receptor</keyword>
<evidence type="ECO:0000256" key="6">
    <source>
        <dbReference type="ARBA" id="ARBA00023040"/>
    </source>
</evidence>
<gene>
    <name evidence="11" type="ORF">BDY17DRAFT_135411</name>
</gene>
<evidence type="ECO:0000256" key="5">
    <source>
        <dbReference type="ARBA" id="ARBA00022989"/>
    </source>
</evidence>
<feature type="transmembrane region" description="Helical" evidence="10">
    <location>
        <begin position="226"/>
        <end position="248"/>
    </location>
</feature>
<comment type="subcellular location">
    <subcellularLocation>
        <location evidence="1">Membrane</location>
        <topology evidence="1">Multi-pass membrane protein</topology>
    </subcellularLocation>
</comment>
<dbReference type="Pfam" id="PF02076">
    <property type="entry name" value="STE3"/>
    <property type="match status" value="1"/>
</dbReference>
<evidence type="ECO:0000256" key="4">
    <source>
        <dbReference type="ARBA" id="ARBA00022692"/>
    </source>
</evidence>
<keyword evidence="5 10" id="KW-1133">Transmembrane helix</keyword>
<sequence>MAPVQPIAQDPSSASNHVYASGILFATFSFITMLLILPPMFWHLRNRNIGATALIAWLVILLFFNFINVILWPTDDWHTWYNGVGLCDIEVKIQVAASVALPASFACILRALAAVMDVERTRLVQTKAERRQAYAIDLSWCLGFPLLEMLFHYIVQPFRYYIWSISGCGAVVDSSWLAIFLIIAPPAIWFVVNAYYATLIIVRLYRYRINFRTILVSRNTTKSRFLRLYIVCLLWLFCSIPVEAYIIAVNAQQPLNPFSWSATHNAETWRKIVYIASHGHILYDRWLPLGFGILVFIFFGFGKDAVSMYRSCLTAMGLGKCIARMEVGGAKVARAAASSFGGTTKSFVVWRQRLSASGGSKRSRSTTSSTTESVLLKDEACHISVRRTPGQRTLEEMEALHQRSKPGVFARMLSSLQAWHTRPASQGKSMELENFTGETAVVRSTISVGSAGCFSLDEDRKVLVSKEFRRSSEAA</sequence>
<dbReference type="GO" id="GO:0000750">
    <property type="term" value="P:pheromone-dependent signal transduction involved in conjugation with cellular fusion"/>
    <property type="evidence" value="ECO:0007669"/>
    <property type="project" value="TreeGrafter"/>
</dbReference>
<reference evidence="11" key="1">
    <citation type="journal article" date="2020" name="Stud. Mycol.">
        <title>101 Dothideomycetes genomes: a test case for predicting lifestyles and emergence of pathogens.</title>
        <authorList>
            <person name="Haridas S."/>
            <person name="Albert R."/>
            <person name="Binder M."/>
            <person name="Bloem J."/>
            <person name="Labutti K."/>
            <person name="Salamov A."/>
            <person name="Andreopoulos B."/>
            <person name="Baker S."/>
            <person name="Barry K."/>
            <person name="Bills G."/>
            <person name="Bluhm B."/>
            <person name="Cannon C."/>
            <person name="Castanera R."/>
            <person name="Culley D."/>
            <person name="Daum C."/>
            <person name="Ezra D."/>
            <person name="Gonzalez J."/>
            <person name="Henrissat B."/>
            <person name="Kuo A."/>
            <person name="Liang C."/>
            <person name="Lipzen A."/>
            <person name="Lutzoni F."/>
            <person name="Magnuson J."/>
            <person name="Mondo S."/>
            <person name="Nolan M."/>
            <person name="Ohm R."/>
            <person name="Pangilinan J."/>
            <person name="Park H.-J."/>
            <person name="Ramirez L."/>
            <person name="Alfaro M."/>
            <person name="Sun H."/>
            <person name="Tritt A."/>
            <person name="Yoshinaga Y."/>
            <person name="Zwiers L.-H."/>
            <person name="Turgeon B."/>
            <person name="Goodwin S."/>
            <person name="Spatafora J."/>
            <person name="Crous P."/>
            <person name="Grigoriev I."/>
        </authorList>
    </citation>
    <scope>NUCLEOTIDE SEQUENCE</scope>
    <source>
        <strain evidence="11">CBS 113389</strain>
    </source>
</reference>
<dbReference type="InterPro" id="IPR001499">
    <property type="entry name" value="GPCR_STE3"/>
</dbReference>
<keyword evidence="9" id="KW-0807">Transducer</keyword>
<evidence type="ECO:0000256" key="7">
    <source>
        <dbReference type="ARBA" id="ARBA00023136"/>
    </source>
</evidence>
<accession>A0A6A6PZ98</accession>
<organism evidence="11 12">
    <name type="scientific">Neohortaea acidophila</name>
    <dbReference type="NCBI Taxonomy" id="245834"/>
    <lineage>
        <taxon>Eukaryota</taxon>
        <taxon>Fungi</taxon>
        <taxon>Dikarya</taxon>
        <taxon>Ascomycota</taxon>
        <taxon>Pezizomycotina</taxon>
        <taxon>Dothideomycetes</taxon>
        <taxon>Dothideomycetidae</taxon>
        <taxon>Mycosphaerellales</taxon>
        <taxon>Teratosphaeriaceae</taxon>
        <taxon>Neohortaea</taxon>
    </lineage>
</organism>
<evidence type="ECO:0000256" key="2">
    <source>
        <dbReference type="ARBA" id="ARBA00011085"/>
    </source>
</evidence>
<keyword evidence="7 10" id="KW-0472">Membrane</keyword>
<keyword evidence="3" id="KW-0589">Pheromone response</keyword>
<evidence type="ECO:0000256" key="3">
    <source>
        <dbReference type="ARBA" id="ARBA00022507"/>
    </source>
</evidence>
<dbReference type="AlphaFoldDB" id="A0A6A6PZ98"/>
<feature type="transmembrane region" description="Helical" evidence="10">
    <location>
        <begin position="93"/>
        <end position="113"/>
    </location>
</feature>